<dbReference type="Proteomes" id="UP000887565">
    <property type="component" value="Unplaced"/>
</dbReference>
<dbReference type="SMART" id="SM00225">
    <property type="entry name" value="BTB"/>
    <property type="match status" value="1"/>
</dbReference>
<feature type="compositionally biased region" description="Basic residues" evidence="3">
    <location>
        <begin position="15"/>
        <end position="30"/>
    </location>
</feature>
<feature type="compositionally biased region" description="Polar residues" evidence="3">
    <location>
        <begin position="555"/>
        <end position="573"/>
    </location>
</feature>
<reference evidence="6" key="1">
    <citation type="submission" date="2022-11" db="UniProtKB">
        <authorList>
            <consortium name="WormBaseParasite"/>
        </authorList>
    </citation>
    <scope>IDENTIFICATION</scope>
</reference>
<evidence type="ECO:0000313" key="5">
    <source>
        <dbReference type="Proteomes" id="UP000887565"/>
    </source>
</evidence>
<sequence>MASNPRTSGSGNARNSRHHTNSSCNSKRRVSLNNVPTSCASNASSNAGSDSDSDQDQHQKRPGCLKQQHSTENIFKPKSCLQSSSSSASPCESPARCPNLSSLSNLPVIDPVVDLSSSTASCASNNTTVDQVSTDLDAVVIDQTVAQSDSNFSDVVATPTTNNNSVFPPSATTTPSHLPPPALKHTKQGGLESNPISRGQRRHSDCAGTQTSATSSTRNFYAYIPSTNRPSKPAAAVPPTATVHPIGNTNRSLVNMPIISSSNKLQPSSSANQQSQNERLVLVVENTRFLVDSSLLLSKPNTMLGRMFGAPRENTLVHANDNGEYDLLDGISACCFRAILDFYRSGTIVCPPTVSIPELREACDYLLIPFNAKTIKCQNLRCFLHELSNEGARQQFNIYLEELIVPRMVTSAEHGERECHIVVLLDDDVVDWDENYPPQMGEDVPQAIYSTPLYRFFKYIENRDVSKQVLKERGLKKIRLGIEGYPTCKDKVRRRPGGKAEVIYNYVQRPFIHMSWEKEEAKSRHVDFACPIVKSKSNPSLATAASDPAPFDLTEGTQQPGPSSSSSFVTAVPSTEIYPPVNAAQQSFDSPAHPPPPQPSEPYPHNVPPMDD</sequence>
<proteinExistence type="predicted"/>
<dbReference type="InterPro" id="IPR000210">
    <property type="entry name" value="BTB/POZ_dom"/>
</dbReference>
<feature type="region of interest" description="Disordered" evidence="3">
    <location>
        <begin position="1"/>
        <end position="68"/>
    </location>
</feature>
<evidence type="ECO:0000259" key="4">
    <source>
        <dbReference type="SMART" id="SM00225"/>
    </source>
</evidence>
<feature type="domain" description="BTB" evidence="4">
    <location>
        <begin position="278"/>
        <end position="383"/>
    </location>
</feature>
<feature type="compositionally biased region" description="Pro residues" evidence="3">
    <location>
        <begin position="592"/>
        <end position="612"/>
    </location>
</feature>
<feature type="compositionally biased region" description="Polar residues" evidence="3">
    <location>
        <begin position="1"/>
        <end position="14"/>
    </location>
</feature>
<feature type="compositionally biased region" description="Low complexity" evidence="3">
    <location>
        <begin position="85"/>
        <end position="98"/>
    </location>
</feature>
<dbReference type="GO" id="GO:0005737">
    <property type="term" value="C:cytoplasm"/>
    <property type="evidence" value="ECO:0007669"/>
    <property type="project" value="UniProtKB-SubCell"/>
</dbReference>
<dbReference type="PANTHER" id="PTHR21637">
    <property type="entry name" value="BTB/POZ DOMAIN-CONTAINING PROTEIN 10-RELATED"/>
    <property type="match status" value="1"/>
</dbReference>
<dbReference type="AlphaFoldDB" id="A0A915KZ90"/>
<dbReference type="GO" id="GO:0042327">
    <property type="term" value="P:positive regulation of phosphorylation"/>
    <property type="evidence" value="ECO:0007669"/>
    <property type="project" value="TreeGrafter"/>
</dbReference>
<feature type="region of interest" description="Disordered" evidence="3">
    <location>
        <begin position="85"/>
        <end position="104"/>
    </location>
</feature>
<protein>
    <submittedName>
        <fullName evidence="6">BTB domain-containing protein</fullName>
    </submittedName>
</protein>
<feature type="compositionally biased region" description="Polar residues" evidence="3">
    <location>
        <begin position="154"/>
        <end position="176"/>
    </location>
</feature>
<evidence type="ECO:0000256" key="2">
    <source>
        <dbReference type="ARBA" id="ARBA00022490"/>
    </source>
</evidence>
<dbReference type="Pfam" id="PF16017">
    <property type="entry name" value="BTB_3"/>
    <property type="match status" value="1"/>
</dbReference>
<dbReference type="InterPro" id="IPR039886">
    <property type="entry name" value="BTBD10/KCTD20"/>
</dbReference>
<dbReference type="CDD" id="cd18318">
    <property type="entry name" value="BTB_POZ_KCTD20-like"/>
    <property type="match status" value="1"/>
</dbReference>
<dbReference type="InterPro" id="IPR011333">
    <property type="entry name" value="SKP1/BTB/POZ_sf"/>
</dbReference>
<dbReference type="Gene3D" id="3.30.710.10">
    <property type="entry name" value="Potassium Channel Kv1.1, Chain A"/>
    <property type="match status" value="1"/>
</dbReference>
<keyword evidence="5" id="KW-1185">Reference proteome</keyword>
<evidence type="ECO:0000256" key="3">
    <source>
        <dbReference type="SAM" id="MobiDB-lite"/>
    </source>
</evidence>
<dbReference type="WBParaSite" id="nRc.2.0.1.t43779-RA">
    <property type="protein sequence ID" value="nRc.2.0.1.t43779-RA"/>
    <property type="gene ID" value="nRc.2.0.1.g43779"/>
</dbReference>
<accession>A0A915KZ90</accession>
<name>A0A915KZ90_ROMCU</name>
<feature type="region of interest" description="Disordered" evidence="3">
    <location>
        <begin position="538"/>
        <end position="612"/>
    </location>
</feature>
<evidence type="ECO:0000313" key="6">
    <source>
        <dbReference type="WBParaSite" id="nRc.2.0.1.t43779-RA"/>
    </source>
</evidence>
<organism evidence="5 6">
    <name type="scientific">Romanomermis culicivorax</name>
    <name type="common">Nematode worm</name>
    <dbReference type="NCBI Taxonomy" id="13658"/>
    <lineage>
        <taxon>Eukaryota</taxon>
        <taxon>Metazoa</taxon>
        <taxon>Ecdysozoa</taxon>
        <taxon>Nematoda</taxon>
        <taxon>Enoplea</taxon>
        <taxon>Dorylaimia</taxon>
        <taxon>Mermithida</taxon>
        <taxon>Mermithoidea</taxon>
        <taxon>Mermithidae</taxon>
        <taxon>Romanomermis</taxon>
    </lineage>
</organism>
<dbReference type="SUPFAM" id="SSF54695">
    <property type="entry name" value="POZ domain"/>
    <property type="match status" value="1"/>
</dbReference>
<dbReference type="InterPro" id="IPR039885">
    <property type="entry name" value="BTBD10/KCTD20_BTB/POZ"/>
</dbReference>
<evidence type="ECO:0000256" key="1">
    <source>
        <dbReference type="ARBA" id="ARBA00004496"/>
    </source>
</evidence>
<feature type="compositionally biased region" description="Low complexity" evidence="3">
    <location>
        <begin position="38"/>
        <end position="50"/>
    </location>
</feature>
<comment type="subcellular location">
    <subcellularLocation>
        <location evidence="1">Cytoplasm</location>
    </subcellularLocation>
</comment>
<dbReference type="PANTHER" id="PTHR21637:SF0">
    <property type="entry name" value="AT10158P"/>
    <property type="match status" value="1"/>
</dbReference>
<keyword evidence="2" id="KW-0963">Cytoplasm</keyword>
<feature type="region of interest" description="Disordered" evidence="3">
    <location>
        <begin position="154"/>
        <end position="213"/>
    </location>
</feature>